<dbReference type="EMBL" id="MRZV01000046">
    <property type="protein sequence ID" value="PIK60838.1"/>
    <property type="molecule type" value="Genomic_DNA"/>
</dbReference>
<keyword evidence="3 7" id="KW-0347">Helicase</keyword>
<dbReference type="Gene3D" id="1.10.3380.30">
    <property type="match status" value="2"/>
</dbReference>
<dbReference type="GO" id="GO:0005524">
    <property type="term" value="F:ATP binding"/>
    <property type="evidence" value="ECO:0007669"/>
    <property type="project" value="UniProtKB-KW"/>
</dbReference>
<evidence type="ECO:0000313" key="8">
    <source>
        <dbReference type="Proteomes" id="UP000230750"/>
    </source>
</evidence>
<evidence type="ECO:0000256" key="5">
    <source>
        <dbReference type="ARBA" id="ARBA00047984"/>
    </source>
</evidence>
<gene>
    <name evidence="7" type="ORF">BSL78_02238</name>
</gene>
<dbReference type="GO" id="GO:0016787">
    <property type="term" value="F:hydrolase activity"/>
    <property type="evidence" value="ECO:0007669"/>
    <property type="project" value="UniProtKB-KW"/>
</dbReference>
<name>A0A2G8LKP6_STIJA</name>
<evidence type="ECO:0000256" key="4">
    <source>
        <dbReference type="ARBA" id="ARBA00022840"/>
    </source>
</evidence>
<evidence type="ECO:0000256" key="1">
    <source>
        <dbReference type="ARBA" id="ARBA00022741"/>
    </source>
</evidence>
<evidence type="ECO:0000313" key="7">
    <source>
        <dbReference type="EMBL" id="PIK60838.1"/>
    </source>
</evidence>
<dbReference type="PANTHER" id="PTHR12131:SF1">
    <property type="entry name" value="ATP-DEPENDENT RNA HELICASE SUPV3L1, MITOCHONDRIAL-RELATED"/>
    <property type="match status" value="1"/>
</dbReference>
<reference evidence="7 8" key="1">
    <citation type="journal article" date="2017" name="PLoS Biol.">
        <title>The sea cucumber genome provides insights into morphological evolution and visceral regeneration.</title>
        <authorList>
            <person name="Zhang X."/>
            <person name="Sun L."/>
            <person name="Yuan J."/>
            <person name="Sun Y."/>
            <person name="Gao Y."/>
            <person name="Zhang L."/>
            <person name="Li S."/>
            <person name="Dai H."/>
            <person name="Hamel J.F."/>
            <person name="Liu C."/>
            <person name="Yu Y."/>
            <person name="Liu S."/>
            <person name="Lin W."/>
            <person name="Guo K."/>
            <person name="Jin S."/>
            <person name="Xu P."/>
            <person name="Storey K.B."/>
            <person name="Huan P."/>
            <person name="Zhang T."/>
            <person name="Zhou Y."/>
            <person name="Zhang J."/>
            <person name="Lin C."/>
            <person name="Li X."/>
            <person name="Xing L."/>
            <person name="Huo D."/>
            <person name="Sun M."/>
            <person name="Wang L."/>
            <person name="Mercier A."/>
            <person name="Li F."/>
            <person name="Yang H."/>
            <person name="Xiang J."/>
        </authorList>
    </citation>
    <scope>NUCLEOTIDE SEQUENCE [LARGE SCALE GENOMIC DNA]</scope>
    <source>
        <strain evidence="7">Shaxun</strain>
        <tissue evidence="7">Muscle</tissue>
    </source>
</reference>
<dbReference type="InterPro" id="IPR050699">
    <property type="entry name" value="RNA-DNA_Helicase"/>
</dbReference>
<proteinExistence type="predicted"/>
<evidence type="ECO:0000259" key="6">
    <source>
        <dbReference type="SMART" id="SM01142"/>
    </source>
</evidence>
<keyword evidence="2" id="KW-0378">Hydrolase</keyword>
<dbReference type="AlphaFoldDB" id="A0A2G8LKP6"/>
<comment type="catalytic activity">
    <reaction evidence="5">
        <text>ATP + H2O = ADP + phosphate + H(+)</text>
        <dbReference type="Rhea" id="RHEA:13065"/>
        <dbReference type="ChEBI" id="CHEBI:15377"/>
        <dbReference type="ChEBI" id="CHEBI:15378"/>
        <dbReference type="ChEBI" id="CHEBI:30616"/>
        <dbReference type="ChEBI" id="CHEBI:43474"/>
        <dbReference type="ChEBI" id="CHEBI:456216"/>
        <dbReference type="EC" id="3.6.4.13"/>
    </reaction>
</comment>
<keyword evidence="8" id="KW-1185">Reference proteome</keyword>
<comment type="caution">
    <text evidence="7">The sequence shown here is derived from an EMBL/GenBank/DDBJ whole genome shotgun (WGS) entry which is preliminary data.</text>
</comment>
<dbReference type="GO" id="GO:0003724">
    <property type="term" value="F:RNA helicase activity"/>
    <property type="evidence" value="ECO:0007669"/>
    <property type="project" value="UniProtKB-EC"/>
</dbReference>
<dbReference type="Proteomes" id="UP000230750">
    <property type="component" value="Unassembled WGS sequence"/>
</dbReference>
<evidence type="ECO:0000256" key="3">
    <source>
        <dbReference type="ARBA" id="ARBA00022806"/>
    </source>
</evidence>
<dbReference type="Pfam" id="PF21408">
    <property type="entry name" value="MTR4-like_stalk"/>
    <property type="match status" value="1"/>
</dbReference>
<evidence type="ECO:0000256" key="2">
    <source>
        <dbReference type="ARBA" id="ARBA00022801"/>
    </source>
</evidence>
<dbReference type="Pfam" id="PF13234">
    <property type="entry name" value="MTR4_beta-barrel"/>
    <property type="match status" value="1"/>
</dbReference>
<dbReference type="STRING" id="307972.A0A2G8LKP6"/>
<organism evidence="7 8">
    <name type="scientific">Stichopus japonicus</name>
    <name type="common">Sea cucumber</name>
    <dbReference type="NCBI Taxonomy" id="307972"/>
    <lineage>
        <taxon>Eukaryota</taxon>
        <taxon>Metazoa</taxon>
        <taxon>Echinodermata</taxon>
        <taxon>Eleutherozoa</taxon>
        <taxon>Echinozoa</taxon>
        <taxon>Holothuroidea</taxon>
        <taxon>Aspidochirotacea</taxon>
        <taxon>Aspidochirotida</taxon>
        <taxon>Stichopodidae</taxon>
        <taxon>Apostichopus</taxon>
    </lineage>
</organism>
<keyword evidence="1" id="KW-0547">Nucleotide-binding</keyword>
<dbReference type="SMART" id="SM01142">
    <property type="entry name" value="DSHCT"/>
    <property type="match status" value="1"/>
</dbReference>
<dbReference type="InterPro" id="IPR025696">
    <property type="entry name" value="Beta-barrel_MTR4"/>
</dbReference>
<protein>
    <submittedName>
        <fullName evidence="7">Putative helicase SKI2W</fullName>
    </submittedName>
</protein>
<dbReference type="PANTHER" id="PTHR12131">
    <property type="entry name" value="ATP-DEPENDENT RNA AND DNA HELICASE"/>
    <property type="match status" value="1"/>
</dbReference>
<dbReference type="InterPro" id="IPR048392">
    <property type="entry name" value="MTR4-like_stalk"/>
</dbReference>
<sequence length="444" mass="50621">MLSSQFRLTYTMILHVLRVSEIRVEDMMRHSFLEFDALEAQADNKEKAKTLASELQTMEDVDCYLCNIDLKEYYSGCKFLTEARRKFQNILLTHPTAIKHLAPGRVIIVKNSKHNSALGVVLKSPSGMKKKFVTSLVICEENSNASGDDKQNGPSNESHVQPIKKEALFHPEGPCGHVIEDLEAEDILGITHNKITIKPDAIIDNYKKRKLPRFSQDPPGQSTVLATQELLRLTEANPEGLETVDAVKDFHIRDMELVRQYKDMQNLDVTIGQFDCLGCSQFDDHFATFSKKMKMFEDQEHFNFLSCDDSLQLIPEYHQRIQVLQELGHISNKKTLELKGRVACEMNIHELVITELVFRNILSPLEPGEIAALLSCTVFQDRRCNEPDLTETLKQGVEKIKAIAQEIGEIQYNCQVKLPPSEFVEQYRFGLTEVVYQWAKGMVS</sequence>
<accession>A0A2G8LKP6</accession>
<dbReference type="GO" id="GO:0070478">
    <property type="term" value="P:nuclear-transcribed mRNA catabolic process, 3'-5' exonucleolytic nonsense-mediated decay"/>
    <property type="evidence" value="ECO:0007669"/>
    <property type="project" value="TreeGrafter"/>
</dbReference>
<dbReference type="Pfam" id="PF08148">
    <property type="entry name" value="DSHCT"/>
    <property type="match status" value="1"/>
</dbReference>
<dbReference type="InterPro" id="IPR012961">
    <property type="entry name" value="Ski2/MTR4_C"/>
</dbReference>
<keyword evidence="4" id="KW-0067">ATP-binding</keyword>
<dbReference type="OrthoDB" id="64767at2759"/>
<dbReference type="GO" id="GO:0055087">
    <property type="term" value="C:Ski complex"/>
    <property type="evidence" value="ECO:0007669"/>
    <property type="project" value="TreeGrafter"/>
</dbReference>
<feature type="domain" description="ATP-dependent RNA helicase Ski2/MTR4 C-terminal" evidence="6">
    <location>
        <begin position="331"/>
        <end position="443"/>
    </location>
</feature>